<keyword evidence="3" id="KW-1185">Reference proteome</keyword>
<name>A0AAV4ULY8_CAEEX</name>
<organism evidence="2 3">
    <name type="scientific">Caerostris extrusa</name>
    <name type="common">Bark spider</name>
    <name type="synonym">Caerostris bankana</name>
    <dbReference type="NCBI Taxonomy" id="172846"/>
    <lineage>
        <taxon>Eukaryota</taxon>
        <taxon>Metazoa</taxon>
        <taxon>Ecdysozoa</taxon>
        <taxon>Arthropoda</taxon>
        <taxon>Chelicerata</taxon>
        <taxon>Arachnida</taxon>
        <taxon>Araneae</taxon>
        <taxon>Araneomorphae</taxon>
        <taxon>Entelegynae</taxon>
        <taxon>Araneoidea</taxon>
        <taxon>Araneidae</taxon>
        <taxon>Caerostris</taxon>
    </lineage>
</organism>
<evidence type="ECO:0000256" key="1">
    <source>
        <dbReference type="SAM" id="MobiDB-lite"/>
    </source>
</evidence>
<evidence type="ECO:0000313" key="3">
    <source>
        <dbReference type="Proteomes" id="UP001054945"/>
    </source>
</evidence>
<proteinExistence type="predicted"/>
<dbReference type="Proteomes" id="UP001054945">
    <property type="component" value="Unassembled WGS sequence"/>
</dbReference>
<dbReference type="AlphaFoldDB" id="A0AAV4ULY8"/>
<comment type="caution">
    <text evidence="2">The sequence shown here is derived from an EMBL/GenBank/DDBJ whole genome shotgun (WGS) entry which is preliminary data.</text>
</comment>
<evidence type="ECO:0000313" key="2">
    <source>
        <dbReference type="EMBL" id="GIY58752.1"/>
    </source>
</evidence>
<feature type="region of interest" description="Disordered" evidence="1">
    <location>
        <begin position="1"/>
        <end position="28"/>
    </location>
</feature>
<gene>
    <name evidence="2" type="ORF">CEXT_142671</name>
</gene>
<accession>A0AAV4ULY8</accession>
<sequence>GWPEHISMPNGQCDQLRKSNGGFFPKGSVRTQDELEVPSGPTIRVFIEIVRSIAGLKSF</sequence>
<feature type="non-terminal residue" evidence="2">
    <location>
        <position position="1"/>
    </location>
</feature>
<protein>
    <submittedName>
        <fullName evidence="2">Uncharacterized protein</fullName>
    </submittedName>
</protein>
<reference evidence="2 3" key="1">
    <citation type="submission" date="2021-06" db="EMBL/GenBank/DDBJ databases">
        <title>Caerostris extrusa draft genome.</title>
        <authorList>
            <person name="Kono N."/>
            <person name="Arakawa K."/>
        </authorList>
    </citation>
    <scope>NUCLEOTIDE SEQUENCE [LARGE SCALE GENOMIC DNA]</scope>
</reference>
<dbReference type="EMBL" id="BPLR01013102">
    <property type="protein sequence ID" value="GIY58752.1"/>
    <property type="molecule type" value="Genomic_DNA"/>
</dbReference>